<dbReference type="Proteomes" id="UP000185596">
    <property type="component" value="Unassembled WGS sequence"/>
</dbReference>
<name>A0A1Q8BR55_9PSEU</name>
<comment type="caution">
    <text evidence="2">The sequence shown here is derived from an EMBL/GenBank/DDBJ whole genome shotgun (WGS) entry which is preliminary data.</text>
</comment>
<sequence length="111" mass="11404">MVANVPFAVLARVGSTGAHLLPFRARTGPTDCSSVQDPSGFAKVVDISDRSPATSTRLPCRTAAAEADAWSAATFTAGGAGSEARHGAAATTRTATSEASTIEITNRRRLE</sequence>
<proteinExistence type="predicted"/>
<dbReference type="AlphaFoldDB" id="A0A1Q8BR55"/>
<keyword evidence="3" id="KW-1185">Reference proteome</keyword>
<evidence type="ECO:0000313" key="2">
    <source>
        <dbReference type="EMBL" id="OLF04570.1"/>
    </source>
</evidence>
<feature type="region of interest" description="Disordered" evidence="1">
    <location>
        <begin position="80"/>
        <end position="111"/>
    </location>
</feature>
<evidence type="ECO:0000256" key="1">
    <source>
        <dbReference type="SAM" id="MobiDB-lite"/>
    </source>
</evidence>
<feature type="compositionally biased region" description="Low complexity" evidence="1">
    <location>
        <begin position="88"/>
        <end position="101"/>
    </location>
</feature>
<evidence type="ECO:0000313" key="3">
    <source>
        <dbReference type="Proteomes" id="UP000185596"/>
    </source>
</evidence>
<dbReference type="EMBL" id="MSIE01000163">
    <property type="protein sequence ID" value="OLF04570.1"/>
    <property type="molecule type" value="Genomic_DNA"/>
</dbReference>
<gene>
    <name evidence="2" type="ORF">BU204_37675</name>
</gene>
<accession>A0A1Q8BR55</accession>
<protein>
    <submittedName>
        <fullName evidence="2">Uncharacterized protein</fullName>
    </submittedName>
</protein>
<organism evidence="2 3">
    <name type="scientific">Actinophytocola xanthii</name>
    <dbReference type="NCBI Taxonomy" id="1912961"/>
    <lineage>
        <taxon>Bacteria</taxon>
        <taxon>Bacillati</taxon>
        <taxon>Actinomycetota</taxon>
        <taxon>Actinomycetes</taxon>
        <taxon>Pseudonocardiales</taxon>
        <taxon>Pseudonocardiaceae</taxon>
    </lineage>
</organism>
<reference evidence="2 3" key="1">
    <citation type="submission" date="2016-12" db="EMBL/GenBank/DDBJ databases">
        <title>The draft genome sequence of Actinophytocola sp. 11-183.</title>
        <authorList>
            <person name="Wang W."/>
            <person name="Yuan L."/>
        </authorList>
    </citation>
    <scope>NUCLEOTIDE SEQUENCE [LARGE SCALE GENOMIC DNA]</scope>
    <source>
        <strain evidence="2 3">11-183</strain>
    </source>
</reference>